<sequence>MDEVIFHFNKKGEKLFGYTYRGEVIYSIPTKVERKPEKVSDAVEFVVSDVDSIGDILWIATVPDYSWKEMKIPQK</sequence>
<keyword evidence="2" id="KW-1185">Reference proteome</keyword>
<dbReference type="EMBL" id="VDGH01000016">
    <property type="protein sequence ID" value="TQR08490.1"/>
    <property type="molecule type" value="Genomic_DNA"/>
</dbReference>
<dbReference type="Proteomes" id="UP000317316">
    <property type="component" value="Unassembled WGS sequence"/>
</dbReference>
<comment type="caution">
    <text evidence="1">The sequence shown here is derived from an EMBL/GenBank/DDBJ whole genome shotgun (WGS) entry which is preliminary data.</text>
</comment>
<gene>
    <name evidence="1" type="ORF">FG382_21325</name>
</gene>
<dbReference type="AlphaFoldDB" id="A0A544STD3"/>
<reference evidence="1 2" key="1">
    <citation type="submission" date="2019-05" db="EMBL/GenBank/DDBJ databases">
        <title>Psychrobacillus vulpis sp. nov., a new species isolated from feces of a red fox that inhabits in The Tablas de Daimiel Natural Park, Albacete, Spain.</title>
        <authorList>
            <person name="Rodriguez M."/>
            <person name="Reina J.C."/>
            <person name="Bejar V."/>
            <person name="Llamas I."/>
        </authorList>
    </citation>
    <scope>NUCLEOTIDE SEQUENCE [LARGE SCALE GENOMIC DNA]</scope>
    <source>
        <strain evidence="1 2">NEAU-3TGS17</strain>
    </source>
</reference>
<dbReference type="OrthoDB" id="2618645at2"/>
<accession>A0A544STD3</accession>
<evidence type="ECO:0000313" key="2">
    <source>
        <dbReference type="Proteomes" id="UP000317316"/>
    </source>
</evidence>
<protein>
    <submittedName>
        <fullName evidence="1">Uncharacterized protein</fullName>
    </submittedName>
</protein>
<evidence type="ECO:0000313" key="1">
    <source>
        <dbReference type="EMBL" id="TQR08490.1"/>
    </source>
</evidence>
<name>A0A544STD3_9BACI</name>
<organism evidence="1 2">
    <name type="scientific">Psychrobacillus lasiicapitis</name>
    <dbReference type="NCBI Taxonomy" id="1636719"/>
    <lineage>
        <taxon>Bacteria</taxon>
        <taxon>Bacillati</taxon>
        <taxon>Bacillota</taxon>
        <taxon>Bacilli</taxon>
        <taxon>Bacillales</taxon>
        <taxon>Bacillaceae</taxon>
        <taxon>Psychrobacillus</taxon>
    </lineage>
</organism>
<proteinExistence type="predicted"/>
<dbReference type="RefSeq" id="WP_142540873.1">
    <property type="nucleotide sequence ID" value="NZ_BMIE01000001.1"/>
</dbReference>